<name>A0A0D8XH99_DICVI</name>
<keyword evidence="3" id="KW-1185">Reference proteome</keyword>
<dbReference type="EMBL" id="KN716590">
    <property type="protein sequence ID" value="KJH43129.1"/>
    <property type="molecule type" value="Genomic_DNA"/>
</dbReference>
<feature type="region of interest" description="Disordered" evidence="1">
    <location>
        <begin position="77"/>
        <end position="127"/>
    </location>
</feature>
<evidence type="ECO:0000256" key="1">
    <source>
        <dbReference type="SAM" id="MobiDB-lite"/>
    </source>
</evidence>
<reference evidence="3" key="2">
    <citation type="journal article" date="2016" name="Sci. Rep.">
        <title>Dictyocaulus viviparus genome, variome and transcriptome elucidate lungworm biology and support future intervention.</title>
        <authorList>
            <person name="McNulty S.N."/>
            <person name="Strube C."/>
            <person name="Rosa B.A."/>
            <person name="Martin J.C."/>
            <person name="Tyagi R."/>
            <person name="Choi Y.J."/>
            <person name="Wang Q."/>
            <person name="Hallsworth Pepin K."/>
            <person name="Zhang X."/>
            <person name="Ozersky P."/>
            <person name="Wilson R.K."/>
            <person name="Sternberg P.W."/>
            <person name="Gasser R.B."/>
            <person name="Mitreva M."/>
        </authorList>
    </citation>
    <scope>NUCLEOTIDE SEQUENCE [LARGE SCALE GENOMIC DNA]</scope>
    <source>
        <strain evidence="3">HannoverDv2000</strain>
    </source>
</reference>
<sequence>MLLDKKQNSTEKVSKYGVVEENTTRKVASNFKLEFDCKKEHWMCSDTSKPMESSLNKSEASNTPLVISAEFAAIKMPKAGQASPSKKKTTLNSTSSVKSNHRGPQNLPFNSVTTKMNHHLTDNDSSKSSTSFKKISIPCVNSVRDRMKKFESKTVMIDLYWKIVSRSVFEMVLMKCGMMSKSTRKEGMIYNHFTAKSTKCVDAVELAADQISRK</sequence>
<evidence type="ECO:0000313" key="3">
    <source>
        <dbReference type="Proteomes" id="UP000053766"/>
    </source>
</evidence>
<accession>A0A0D8XH99</accession>
<gene>
    <name evidence="2" type="ORF">DICVIV_10880</name>
</gene>
<organism evidence="2 3">
    <name type="scientific">Dictyocaulus viviparus</name>
    <name type="common">Bovine lungworm</name>
    <dbReference type="NCBI Taxonomy" id="29172"/>
    <lineage>
        <taxon>Eukaryota</taxon>
        <taxon>Metazoa</taxon>
        <taxon>Ecdysozoa</taxon>
        <taxon>Nematoda</taxon>
        <taxon>Chromadorea</taxon>
        <taxon>Rhabditida</taxon>
        <taxon>Rhabditina</taxon>
        <taxon>Rhabditomorpha</taxon>
        <taxon>Strongyloidea</taxon>
        <taxon>Metastrongylidae</taxon>
        <taxon>Dictyocaulus</taxon>
    </lineage>
</organism>
<reference evidence="2 3" key="1">
    <citation type="submission" date="2013-11" db="EMBL/GenBank/DDBJ databases">
        <title>Draft genome of the bovine lungworm Dictyocaulus viviparus.</title>
        <authorList>
            <person name="Mitreva M."/>
        </authorList>
    </citation>
    <scope>NUCLEOTIDE SEQUENCE [LARGE SCALE GENOMIC DNA]</scope>
    <source>
        <strain evidence="2 3">HannoverDv2000</strain>
    </source>
</reference>
<dbReference type="Proteomes" id="UP000053766">
    <property type="component" value="Unassembled WGS sequence"/>
</dbReference>
<proteinExistence type="predicted"/>
<protein>
    <submittedName>
        <fullName evidence="2">Uncharacterized protein</fullName>
    </submittedName>
</protein>
<dbReference type="AlphaFoldDB" id="A0A0D8XH99"/>
<evidence type="ECO:0000313" key="2">
    <source>
        <dbReference type="EMBL" id="KJH43129.1"/>
    </source>
</evidence>